<feature type="chain" id="PRO_5007295960" description="SH3 domain-containing protein" evidence="3">
    <location>
        <begin position="19"/>
        <end position="697"/>
    </location>
</feature>
<evidence type="ECO:0000313" key="5">
    <source>
        <dbReference type="Proteomes" id="UP000070544"/>
    </source>
</evidence>
<feature type="compositionally biased region" description="Low complexity" evidence="1">
    <location>
        <begin position="229"/>
        <end position="251"/>
    </location>
</feature>
<feature type="region of interest" description="Disordered" evidence="1">
    <location>
        <begin position="284"/>
        <end position="365"/>
    </location>
</feature>
<keyword evidence="3" id="KW-0732">Signal</keyword>
<evidence type="ECO:0000313" key="4">
    <source>
        <dbReference type="EMBL" id="KXS11539.1"/>
    </source>
</evidence>
<evidence type="ECO:0000256" key="2">
    <source>
        <dbReference type="SAM" id="Phobius"/>
    </source>
</evidence>
<keyword evidence="2" id="KW-1133">Transmembrane helix</keyword>
<evidence type="ECO:0000256" key="1">
    <source>
        <dbReference type="SAM" id="MobiDB-lite"/>
    </source>
</evidence>
<protein>
    <recommendedName>
        <fullName evidence="6">SH3 domain-containing protein</fullName>
    </recommendedName>
</protein>
<feature type="compositionally biased region" description="Low complexity" evidence="1">
    <location>
        <begin position="331"/>
        <end position="353"/>
    </location>
</feature>
<dbReference type="OMA" id="ECIQIPP"/>
<feature type="region of interest" description="Disordered" evidence="1">
    <location>
        <begin position="125"/>
        <end position="253"/>
    </location>
</feature>
<reference evidence="4 5" key="1">
    <citation type="journal article" date="2015" name="Genome Biol. Evol.">
        <title>Phylogenomic analyses indicate that early fungi evolved digesting cell walls of algal ancestors of land plants.</title>
        <authorList>
            <person name="Chang Y."/>
            <person name="Wang S."/>
            <person name="Sekimoto S."/>
            <person name="Aerts A.L."/>
            <person name="Choi C."/>
            <person name="Clum A."/>
            <person name="LaButti K.M."/>
            <person name="Lindquist E.A."/>
            <person name="Yee Ngan C."/>
            <person name="Ohm R.A."/>
            <person name="Salamov A.A."/>
            <person name="Grigoriev I.V."/>
            <person name="Spatafora J.W."/>
            <person name="Berbee M.L."/>
        </authorList>
    </citation>
    <scope>NUCLEOTIDE SEQUENCE [LARGE SCALE GENOMIC DNA]</scope>
    <source>
        <strain evidence="4 5">JEL478</strain>
    </source>
</reference>
<keyword evidence="2" id="KW-0472">Membrane</keyword>
<dbReference type="Proteomes" id="UP000070544">
    <property type="component" value="Unassembled WGS sequence"/>
</dbReference>
<feature type="transmembrane region" description="Helical" evidence="2">
    <location>
        <begin position="258"/>
        <end position="280"/>
    </location>
</feature>
<dbReference type="OrthoDB" id="5340910at2759"/>
<feature type="signal peptide" evidence="3">
    <location>
        <begin position="1"/>
        <end position="18"/>
    </location>
</feature>
<feature type="compositionally biased region" description="Gly residues" evidence="1">
    <location>
        <begin position="217"/>
        <end position="228"/>
    </location>
</feature>
<feature type="compositionally biased region" description="Pro residues" evidence="1">
    <location>
        <begin position="125"/>
        <end position="164"/>
    </location>
</feature>
<feature type="compositionally biased region" description="Polar residues" evidence="1">
    <location>
        <begin position="619"/>
        <end position="645"/>
    </location>
</feature>
<gene>
    <name evidence="4" type="ORF">M427DRAFT_72798</name>
</gene>
<proteinExistence type="predicted"/>
<name>A0A139A4D5_GONPJ</name>
<dbReference type="InterPro" id="IPR036028">
    <property type="entry name" value="SH3-like_dom_sf"/>
</dbReference>
<evidence type="ECO:0000256" key="3">
    <source>
        <dbReference type="SAM" id="SignalP"/>
    </source>
</evidence>
<feature type="compositionally biased region" description="Low complexity" evidence="1">
    <location>
        <begin position="165"/>
        <end position="183"/>
    </location>
</feature>
<feature type="region of interest" description="Disordered" evidence="1">
    <location>
        <begin position="618"/>
        <end position="645"/>
    </location>
</feature>
<dbReference type="Gene3D" id="2.30.30.40">
    <property type="entry name" value="SH3 Domains"/>
    <property type="match status" value="1"/>
</dbReference>
<evidence type="ECO:0008006" key="6">
    <source>
        <dbReference type="Google" id="ProtNLM"/>
    </source>
</evidence>
<dbReference type="STRING" id="1344416.A0A139A4D5"/>
<feature type="compositionally biased region" description="Low complexity" evidence="1">
    <location>
        <begin position="190"/>
        <end position="203"/>
    </location>
</feature>
<dbReference type="PRINTS" id="PR01217">
    <property type="entry name" value="PRICHEXTENSN"/>
</dbReference>
<dbReference type="EMBL" id="KQ965800">
    <property type="protein sequence ID" value="KXS11539.1"/>
    <property type="molecule type" value="Genomic_DNA"/>
</dbReference>
<keyword evidence="2" id="KW-0812">Transmembrane</keyword>
<organism evidence="4 5">
    <name type="scientific">Gonapodya prolifera (strain JEL478)</name>
    <name type="common">Monoblepharis prolifera</name>
    <dbReference type="NCBI Taxonomy" id="1344416"/>
    <lineage>
        <taxon>Eukaryota</taxon>
        <taxon>Fungi</taxon>
        <taxon>Fungi incertae sedis</taxon>
        <taxon>Chytridiomycota</taxon>
        <taxon>Chytridiomycota incertae sedis</taxon>
        <taxon>Monoblepharidomycetes</taxon>
        <taxon>Monoblepharidales</taxon>
        <taxon>Gonapodyaceae</taxon>
        <taxon>Gonapodya</taxon>
    </lineage>
</organism>
<sequence length="697" mass="70171">MRILAMLAVAAMVLQVAGASVHLDKRNVVLAPSWGGRVPSADGAMFHGALYARQACPKIACPDGQQRCPGSCDCTVSECIQIPPPPPPPPPPPIPPPPPPPIPPPPPTPVPPPPPPPFVPPTPPPPPPPSPPPTTPPVSPPASPPPASPPTAPPSPTGPSPSPVAAPGTVVAPSPPSGSVVIATPPPPLGGSASGSNSGSAAPNVPASALAPAPGMDGVGATGNGGMNGSPSTGSPPAGGSTSGPSGSTQSGSGGPSIAMIVGIIAGVVLVVGIVAGLVVRRTQAQKGRVRPSGKPERITRSLLDNAEPIDESGADSTSSAVIPPLSDVAPPSSTIPLPPLSNVAPPSSVSAVPQPPPSNIAPPSSVIVNVGTTAHSFPASSSQGQETLESIKLPSAVLSLASTALSENMNSFPFATSSTTVIQRPRNESKSIRLSSFSTLNDGRSTRLSSTKVEVSTALALRDGVDAGQVASVGLPTSTTAVTDQSEGMGQSEDVPVIHPFFDYLARPANKLDDPSVPYHGLPVTALVEYQPNQVDEIAIGPGSMVIVNFVYRDGWASGTNLSTGLTGAFPVDCLNLGPLNYLISGSVIGSRLESNFPNSQPPRTASRALATGMLSRDVTSQRLSTTSSRFSGQTATTRLHDQGSSTLLSEGVNAQSSSLPASGYSGVSKYRSAVMPLIPSEVVARDNSSRWNVPT</sequence>
<dbReference type="SUPFAM" id="SSF50044">
    <property type="entry name" value="SH3-domain"/>
    <property type="match status" value="1"/>
</dbReference>
<keyword evidence="5" id="KW-1185">Reference proteome</keyword>
<dbReference type="AlphaFoldDB" id="A0A139A4D5"/>
<accession>A0A139A4D5</accession>